<evidence type="ECO:0008006" key="7">
    <source>
        <dbReference type="Google" id="ProtNLM"/>
    </source>
</evidence>
<dbReference type="InterPro" id="IPR000387">
    <property type="entry name" value="Tyr_Pase_dom"/>
</dbReference>
<evidence type="ECO:0000259" key="4">
    <source>
        <dbReference type="PROSITE" id="PS50056"/>
    </source>
</evidence>
<dbReference type="CDD" id="cd00047">
    <property type="entry name" value="PTPc"/>
    <property type="match status" value="1"/>
</dbReference>
<dbReference type="InterPro" id="IPR050348">
    <property type="entry name" value="Protein-Tyr_Phosphatase"/>
</dbReference>
<comment type="similarity">
    <text evidence="1">Belongs to the protein-tyrosine phosphatase family. Non-receptor class subfamily.</text>
</comment>
<name>A0A9P6AT78_9AGAM</name>
<protein>
    <recommendedName>
        <fullName evidence="7">Protein tyrosine phosphatase</fullName>
    </recommendedName>
</protein>
<dbReference type="InterPro" id="IPR029021">
    <property type="entry name" value="Prot-tyrosine_phosphatase-like"/>
</dbReference>
<keyword evidence="6" id="KW-1185">Reference proteome</keyword>
<dbReference type="Pfam" id="PF00102">
    <property type="entry name" value="Y_phosphatase"/>
    <property type="match status" value="2"/>
</dbReference>
<evidence type="ECO:0000256" key="1">
    <source>
        <dbReference type="ARBA" id="ARBA00009649"/>
    </source>
</evidence>
<dbReference type="PANTHER" id="PTHR19134:SF449">
    <property type="entry name" value="TYROSINE-PROTEIN PHOSPHATASE 1"/>
    <property type="match status" value="1"/>
</dbReference>
<organism evidence="5 6">
    <name type="scientific">Hydnum rufescens UP504</name>
    <dbReference type="NCBI Taxonomy" id="1448309"/>
    <lineage>
        <taxon>Eukaryota</taxon>
        <taxon>Fungi</taxon>
        <taxon>Dikarya</taxon>
        <taxon>Basidiomycota</taxon>
        <taxon>Agaricomycotina</taxon>
        <taxon>Agaricomycetes</taxon>
        <taxon>Cantharellales</taxon>
        <taxon>Hydnaceae</taxon>
        <taxon>Hydnum</taxon>
    </lineage>
</organism>
<feature type="domain" description="Tyrosine-protein phosphatase" evidence="3">
    <location>
        <begin position="103"/>
        <end position="384"/>
    </location>
</feature>
<dbReference type="Gene3D" id="3.90.190.10">
    <property type="entry name" value="Protein tyrosine phosphatase superfamily"/>
    <property type="match status" value="1"/>
</dbReference>
<dbReference type="PROSITE" id="PS50056">
    <property type="entry name" value="TYR_PHOSPHATASE_2"/>
    <property type="match status" value="1"/>
</dbReference>
<accession>A0A9P6AT78</accession>
<evidence type="ECO:0000259" key="3">
    <source>
        <dbReference type="PROSITE" id="PS50055"/>
    </source>
</evidence>
<evidence type="ECO:0000256" key="2">
    <source>
        <dbReference type="SAM" id="MobiDB-lite"/>
    </source>
</evidence>
<dbReference type="SMART" id="SM00194">
    <property type="entry name" value="PTPc"/>
    <property type="match status" value="1"/>
</dbReference>
<evidence type="ECO:0000313" key="6">
    <source>
        <dbReference type="Proteomes" id="UP000886523"/>
    </source>
</evidence>
<dbReference type="InterPro" id="IPR016130">
    <property type="entry name" value="Tyr_Pase_AS"/>
</dbReference>
<dbReference type="OrthoDB" id="10253954at2759"/>
<proteinExistence type="inferred from homology"/>
<dbReference type="Proteomes" id="UP000886523">
    <property type="component" value="Unassembled WGS sequence"/>
</dbReference>
<dbReference type="PRINTS" id="PR00700">
    <property type="entry name" value="PRTYPHPHTASE"/>
</dbReference>
<dbReference type="AlphaFoldDB" id="A0A9P6AT78"/>
<gene>
    <name evidence="5" type="ORF">BS47DRAFT_1174341</name>
</gene>
<dbReference type="EMBL" id="MU129000">
    <property type="protein sequence ID" value="KAF9511451.1"/>
    <property type="molecule type" value="Genomic_DNA"/>
</dbReference>
<dbReference type="GO" id="GO:0004725">
    <property type="term" value="F:protein tyrosine phosphatase activity"/>
    <property type="evidence" value="ECO:0007669"/>
    <property type="project" value="InterPro"/>
</dbReference>
<reference evidence="5" key="1">
    <citation type="journal article" date="2020" name="Nat. Commun.">
        <title>Large-scale genome sequencing of mycorrhizal fungi provides insights into the early evolution of symbiotic traits.</title>
        <authorList>
            <person name="Miyauchi S."/>
            <person name="Kiss E."/>
            <person name="Kuo A."/>
            <person name="Drula E."/>
            <person name="Kohler A."/>
            <person name="Sanchez-Garcia M."/>
            <person name="Morin E."/>
            <person name="Andreopoulos B."/>
            <person name="Barry K.W."/>
            <person name="Bonito G."/>
            <person name="Buee M."/>
            <person name="Carver A."/>
            <person name="Chen C."/>
            <person name="Cichocki N."/>
            <person name="Clum A."/>
            <person name="Culley D."/>
            <person name="Crous P.W."/>
            <person name="Fauchery L."/>
            <person name="Girlanda M."/>
            <person name="Hayes R.D."/>
            <person name="Keri Z."/>
            <person name="LaButti K."/>
            <person name="Lipzen A."/>
            <person name="Lombard V."/>
            <person name="Magnuson J."/>
            <person name="Maillard F."/>
            <person name="Murat C."/>
            <person name="Nolan M."/>
            <person name="Ohm R.A."/>
            <person name="Pangilinan J."/>
            <person name="Pereira M.F."/>
            <person name="Perotto S."/>
            <person name="Peter M."/>
            <person name="Pfister S."/>
            <person name="Riley R."/>
            <person name="Sitrit Y."/>
            <person name="Stielow J.B."/>
            <person name="Szollosi G."/>
            <person name="Zifcakova L."/>
            <person name="Stursova M."/>
            <person name="Spatafora J.W."/>
            <person name="Tedersoo L."/>
            <person name="Vaario L.M."/>
            <person name="Yamada A."/>
            <person name="Yan M."/>
            <person name="Wang P."/>
            <person name="Xu J."/>
            <person name="Bruns T."/>
            <person name="Baldrian P."/>
            <person name="Vilgalys R."/>
            <person name="Dunand C."/>
            <person name="Henrissat B."/>
            <person name="Grigoriev I.V."/>
            <person name="Hibbett D."/>
            <person name="Nagy L.G."/>
            <person name="Martin F.M."/>
        </authorList>
    </citation>
    <scope>NUCLEOTIDE SEQUENCE</scope>
    <source>
        <strain evidence="5">UP504</strain>
    </source>
</reference>
<evidence type="ECO:0000313" key="5">
    <source>
        <dbReference type="EMBL" id="KAF9511451.1"/>
    </source>
</evidence>
<feature type="region of interest" description="Disordered" evidence="2">
    <location>
        <begin position="1"/>
        <end position="23"/>
    </location>
</feature>
<dbReference type="SUPFAM" id="SSF52799">
    <property type="entry name" value="(Phosphotyrosine protein) phosphatases II"/>
    <property type="match status" value="1"/>
</dbReference>
<dbReference type="PROSITE" id="PS00383">
    <property type="entry name" value="TYR_PHOSPHATASE_1"/>
    <property type="match status" value="1"/>
</dbReference>
<comment type="caution">
    <text evidence="5">The sequence shown here is derived from an EMBL/GenBank/DDBJ whole genome shotgun (WGS) entry which is preliminary data.</text>
</comment>
<dbReference type="InterPro" id="IPR003595">
    <property type="entry name" value="Tyr_Pase_cat"/>
</dbReference>
<dbReference type="SMART" id="SM00404">
    <property type="entry name" value="PTPc_motif"/>
    <property type="match status" value="1"/>
</dbReference>
<dbReference type="InterPro" id="IPR000242">
    <property type="entry name" value="PTP_cat"/>
</dbReference>
<dbReference type="PANTHER" id="PTHR19134">
    <property type="entry name" value="RECEPTOR-TYPE TYROSINE-PROTEIN PHOSPHATASE"/>
    <property type="match status" value="1"/>
</dbReference>
<dbReference type="PROSITE" id="PS50055">
    <property type="entry name" value="TYR_PHOSPHATASE_PTP"/>
    <property type="match status" value="1"/>
</dbReference>
<sequence length="397" mass="43934">MKRFSLTGKREPPPTPPFRGLSTSRLPQWLKRIMTDNRHRAIVLKELEDREVLRAKYRARSRFKNVPQLSSLSAPSAPAVHHHPSDQNNTLEKFYSVSLSVVPRHQPLNRYSDIAPYDRGCVMVTQNDATRPSQYLNGNWVREVGGNAWCLATQAPLPGTMYTFFSMCTSLVPPRQRIRTMVGPKGAFFLTASSGPHTRTSERDGTHDLPLMEVMLVNQREIPDAQCIQSTLRISLRDPSEAVIESVDVQHFFFTAWPDHGVPNDAIPIIKLVHLVDDANSKKGGIESVAPVLVHCSAGVGRTGTFIAISSMFRLFKLLPDVSNDGLGDPTEDQPPAISPLGRMSQTVSEDLVALEIDGLRELRPGMLQRPEQVLFVYVVLAHALALGNGEGLSHGA</sequence>
<feature type="domain" description="Tyrosine specific protein phosphatases" evidence="4">
    <location>
        <begin position="267"/>
        <end position="375"/>
    </location>
</feature>